<organism evidence="2">
    <name type="scientific">Pseudomonas aeruginosa</name>
    <dbReference type="NCBI Taxonomy" id="287"/>
    <lineage>
        <taxon>Bacteria</taxon>
        <taxon>Pseudomonadati</taxon>
        <taxon>Pseudomonadota</taxon>
        <taxon>Gammaproteobacteria</taxon>
        <taxon>Pseudomonadales</taxon>
        <taxon>Pseudomonadaceae</taxon>
        <taxon>Pseudomonas</taxon>
    </lineage>
</organism>
<proteinExistence type="predicted"/>
<evidence type="ECO:0000313" key="2">
    <source>
        <dbReference type="EMBL" id="AMP35978.1"/>
    </source>
</evidence>
<keyword evidence="1" id="KW-0732">Signal</keyword>
<evidence type="ECO:0008006" key="3">
    <source>
        <dbReference type="Google" id="ProtNLM"/>
    </source>
</evidence>
<feature type="signal peptide" evidence="1">
    <location>
        <begin position="1"/>
        <end position="21"/>
    </location>
</feature>
<name>A0A3G1DGW6_PSEAI</name>
<protein>
    <recommendedName>
        <fullName evidence="3">Secreted protein</fullName>
    </recommendedName>
</protein>
<dbReference type="EMBL" id="KU254577">
    <property type="protein sequence ID" value="AMP35978.1"/>
    <property type="molecule type" value="Genomic_DNA"/>
</dbReference>
<reference evidence="2" key="1">
    <citation type="submission" date="2015-12" db="EMBL/GenBank/DDBJ databases">
        <title>The first report of fully sequenced SIM-encoding plasmid pHN39-SIM.</title>
        <authorList>
            <person name="Sun F."/>
            <person name="Zhou D."/>
            <person name="Wang Q."/>
            <person name="Feng J."/>
            <person name="Feng W."/>
            <person name="Luo W."/>
            <person name="Zhang D."/>
            <person name="Chen Y."/>
            <person name="Qiu X."/>
            <person name="Yin Z."/>
            <person name="Chen W."/>
            <person name="Xia P."/>
        </authorList>
    </citation>
    <scope>NUCLEOTIDE SEQUENCE</scope>
    <source>
        <strain evidence="2">HN39</strain>
        <plasmid evidence="2">pHN39-SIM</plasmid>
    </source>
</reference>
<feature type="chain" id="PRO_5018061309" description="Secreted protein" evidence="1">
    <location>
        <begin position="22"/>
        <end position="157"/>
    </location>
</feature>
<evidence type="ECO:0000256" key="1">
    <source>
        <dbReference type="SAM" id="SignalP"/>
    </source>
</evidence>
<sequence>MISLKMASAALSFVLFSSITAGVAAKDASELTESDRKTLLYVGDAPCNNGEVTTYEKHKGCATKKIGYTIDDASATPAANYIEVFAGNDTVNNKMVSPDSNHKNGSMESIGYLSKSPIPHGVRIYKGDEPCNMGEATLSTRAKGCNAVFLGYALPLQ</sequence>
<keyword evidence="2" id="KW-0614">Plasmid</keyword>
<geneLocation type="plasmid" evidence="2">
    <name>pHN39-SIM</name>
</geneLocation>
<dbReference type="RefSeq" id="WP_128637251.1">
    <property type="nucleotide sequence ID" value="NZ_KU254577.1"/>
</dbReference>
<accession>A0A3G1DGW6</accession>
<dbReference type="AlphaFoldDB" id="A0A3G1DGW6"/>